<keyword evidence="2" id="KW-0808">Transferase</keyword>
<feature type="domain" description="N-acetyltransferase" evidence="1">
    <location>
        <begin position="4"/>
        <end position="173"/>
    </location>
</feature>
<gene>
    <name evidence="2" type="ORF">SAMN05216298_3109</name>
</gene>
<name>A0A1G9I9C9_9ACTN</name>
<dbReference type="STRING" id="380244.SAMN05216298_3109"/>
<protein>
    <submittedName>
        <fullName evidence="2">Acetyltransferase (GNAT) family protein</fullName>
    </submittedName>
</protein>
<accession>A0A1G9I9C9</accession>
<dbReference type="RefSeq" id="WP_091050688.1">
    <property type="nucleotide sequence ID" value="NZ_FNGF01000004.1"/>
</dbReference>
<dbReference type="GO" id="GO:0016747">
    <property type="term" value="F:acyltransferase activity, transferring groups other than amino-acyl groups"/>
    <property type="evidence" value="ECO:0007669"/>
    <property type="project" value="InterPro"/>
</dbReference>
<dbReference type="Pfam" id="PF13508">
    <property type="entry name" value="Acetyltransf_7"/>
    <property type="match status" value="1"/>
</dbReference>
<dbReference type="InterPro" id="IPR016181">
    <property type="entry name" value="Acyl_CoA_acyltransferase"/>
</dbReference>
<reference evidence="3" key="1">
    <citation type="submission" date="2016-10" db="EMBL/GenBank/DDBJ databases">
        <authorList>
            <person name="Varghese N."/>
            <person name="Submissions S."/>
        </authorList>
    </citation>
    <scope>NUCLEOTIDE SEQUENCE [LARGE SCALE GENOMIC DNA]</scope>
    <source>
        <strain evidence="3">CGMCC 4.3147</strain>
    </source>
</reference>
<dbReference type="SUPFAM" id="SSF55729">
    <property type="entry name" value="Acyl-CoA N-acyltransferases (Nat)"/>
    <property type="match status" value="1"/>
</dbReference>
<dbReference type="Gene3D" id="3.40.630.30">
    <property type="match status" value="1"/>
</dbReference>
<evidence type="ECO:0000313" key="2">
    <source>
        <dbReference type="EMBL" id="SDL21829.1"/>
    </source>
</evidence>
<evidence type="ECO:0000259" key="1">
    <source>
        <dbReference type="PROSITE" id="PS51186"/>
    </source>
</evidence>
<keyword evidence="3" id="KW-1185">Reference proteome</keyword>
<sequence>MNALNVVVLGHGDRRLDTVYSGLLAPSFPPDQLDTLADLREGMESGRAHVLAAVDADGRPLGTAIAEWYEEAGVVLLAYLAVDASRRSQGIGGRLLEAALEDWTDRFRPVMVVAEIERPTSTVRRPEWGDPGRRYAFYGRHGARALDLPYFQPALRPDSEREHGMLLIALAIDPSVREPGGVAAAPVRRFLEAYFTATEGAVPRDEEGAALLRAAARTRTVAAHALPRSLGAVPPAAAEPDR</sequence>
<dbReference type="PROSITE" id="PS51186">
    <property type="entry name" value="GNAT"/>
    <property type="match status" value="1"/>
</dbReference>
<evidence type="ECO:0000313" key="3">
    <source>
        <dbReference type="Proteomes" id="UP000198662"/>
    </source>
</evidence>
<dbReference type="CDD" id="cd04301">
    <property type="entry name" value="NAT_SF"/>
    <property type="match status" value="1"/>
</dbReference>
<proteinExistence type="predicted"/>
<dbReference type="EMBL" id="FNGF01000004">
    <property type="protein sequence ID" value="SDL21829.1"/>
    <property type="molecule type" value="Genomic_DNA"/>
</dbReference>
<dbReference type="InterPro" id="IPR000182">
    <property type="entry name" value="GNAT_dom"/>
</dbReference>
<dbReference type="OrthoDB" id="3729649at2"/>
<dbReference type="AlphaFoldDB" id="A0A1G9I9C9"/>
<organism evidence="2 3">
    <name type="scientific">Glycomyces sambucus</name>
    <dbReference type="NCBI Taxonomy" id="380244"/>
    <lineage>
        <taxon>Bacteria</taxon>
        <taxon>Bacillati</taxon>
        <taxon>Actinomycetota</taxon>
        <taxon>Actinomycetes</taxon>
        <taxon>Glycomycetales</taxon>
        <taxon>Glycomycetaceae</taxon>
        <taxon>Glycomyces</taxon>
    </lineage>
</organism>
<dbReference type="Proteomes" id="UP000198662">
    <property type="component" value="Unassembled WGS sequence"/>
</dbReference>